<sequence>MRSDQFGKKNIHETERLLAYRSQGIVCCDPRSHLGTEGLTDQGVARVFPVSSLLDFIALERFLRWLSESLCFSRRDRCKTI</sequence>
<proteinExistence type="predicted"/>
<organism evidence="1 2">
    <name type="scientific">Caenorhabditis japonica</name>
    <dbReference type="NCBI Taxonomy" id="281687"/>
    <lineage>
        <taxon>Eukaryota</taxon>
        <taxon>Metazoa</taxon>
        <taxon>Ecdysozoa</taxon>
        <taxon>Nematoda</taxon>
        <taxon>Chromadorea</taxon>
        <taxon>Rhabditida</taxon>
        <taxon>Rhabditina</taxon>
        <taxon>Rhabditomorpha</taxon>
        <taxon>Rhabditoidea</taxon>
        <taxon>Rhabditidae</taxon>
        <taxon>Peloderinae</taxon>
        <taxon>Caenorhabditis</taxon>
    </lineage>
</organism>
<evidence type="ECO:0000313" key="2">
    <source>
        <dbReference type="Proteomes" id="UP000005237"/>
    </source>
</evidence>
<reference evidence="1" key="2">
    <citation type="submission" date="2022-06" db="UniProtKB">
        <authorList>
            <consortium name="EnsemblMetazoa"/>
        </authorList>
    </citation>
    <scope>IDENTIFICATION</scope>
    <source>
        <strain evidence="1">DF5081</strain>
    </source>
</reference>
<reference evidence="2" key="1">
    <citation type="submission" date="2010-08" db="EMBL/GenBank/DDBJ databases">
        <authorList>
            <consortium name="Caenorhabditis japonica Sequencing Consortium"/>
            <person name="Wilson R.K."/>
        </authorList>
    </citation>
    <scope>NUCLEOTIDE SEQUENCE [LARGE SCALE GENOMIC DNA]</scope>
    <source>
        <strain evidence="2">DF5081</strain>
    </source>
</reference>
<evidence type="ECO:0000313" key="1">
    <source>
        <dbReference type="EnsemblMetazoa" id="CJA37398.1"/>
    </source>
</evidence>
<keyword evidence="2" id="KW-1185">Reference proteome</keyword>
<dbReference type="AlphaFoldDB" id="A0A8R1ELK5"/>
<dbReference type="EnsemblMetazoa" id="CJA37398.1">
    <property type="protein sequence ID" value="CJA37398.1"/>
    <property type="gene ID" value="WBGene00213245"/>
</dbReference>
<protein>
    <submittedName>
        <fullName evidence="1">Uncharacterized protein</fullName>
    </submittedName>
</protein>
<accession>A0A8R1ELK5</accession>
<name>A0A8R1ELK5_CAEJA</name>
<dbReference type="Proteomes" id="UP000005237">
    <property type="component" value="Unassembled WGS sequence"/>
</dbReference>